<evidence type="ECO:0000313" key="1">
    <source>
        <dbReference type="EMBL" id="CAD8185324.1"/>
    </source>
</evidence>
<dbReference type="EMBL" id="CAJJDP010000084">
    <property type="protein sequence ID" value="CAD8185324.1"/>
    <property type="molecule type" value="Genomic_DNA"/>
</dbReference>
<protein>
    <submittedName>
        <fullName evidence="1">Uncharacterized protein</fullName>
    </submittedName>
</protein>
<reference evidence="1" key="1">
    <citation type="submission" date="2021-01" db="EMBL/GenBank/DDBJ databases">
        <authorList>
            <consortium name="Genoscope - CEA"/>
            <person name="William W."/>
        </authorList>
    </citation>
    <scope>NUCLEOTIDE SEQUENCE</scope>
</reference>
<keyword evidence="2" id="KW-1185">Reference proteome</keyword>
<dbReference type="Proteomes" id="UP000683925">
    <property type="component" value="Unassembled WGS sequence"/>
</dbReference>
<proteinExistence type="predicted"/>
<name>A0A8S1W5Q7_PAROT</name>
<accession>A0A8S1W5Q7</accession>
<dbReference type="AlphaFoldDB" id="A0A8S1W5Q7"/>
<gene>
    <name evidence="1" type="ORF">POCTA_138.1.T0850117</name>
</gene>
<comment type="caution">
    <text evidence="1">The sequence shown here is derived from an EMBL/GenBank/DDBJ whole genome shotgun (WGS) entry which is preliminary data.</text>
</comment>
<evidence type="ECO:0000313" key="2">
    <source>
        <dbReference type="Proteomes" id="UP000683925"/>
    </source>
</evidence>
<organism evidence="1 2">
    <name type="scientific">Paramecium octaurelia</name>
    <dbReference type="NCBI Taxonomy" id="43137"/>
    <lineage>
        <taxon>Eukaryota</taxon>
        <taxon>Sar</taxon>
        <taxon>Alveolata</taxon>
        <taxon>Ciliophora</taxon>
        <taxon>Intramacronucleata</taxon>
        <taxon>Oligohymenophorea</taxon>
        <taxon>Peniculida</taxon>
        <taxon>Parameciidae</taxon>
        <taxon>Paramecium</taxon>
    </lineage>
</organism>
<sequence length="42" mass="5111">MTIQNLITNCQEDPKRRMHLLMEYQNCFIHDQSQSKRSVFLL</sequence>